<dbReference type="EMBL" id="ML986487">
    <property type="protein sequence ID" value="KAF2278936.1"/>
    <property type="molecule type" value="Genomic_DNA"/>
</dbReference>
<dbReference type="AlphaFoldDB" id="A0A6A6JT59"/>
<dbReference type="GeneID" id="54547057"/>
<evidence type="ECO:0000313" key="3">
    <source>
        <dbReference type="Proteomes" id="UP000800097"/>
    </source>
</evidence>
<gene>
    <name evidence="2" type="ORF">EI97DRAFT_223710</name>
</gene>
<feature type="region of interest" description="Disordered" evidence="1">
    <location>
        <begin position="1"/>
        <end position="22"/>
    </location>
</feature>
<evidence type="ECO:0000313" key="2">
    <source>
        <dbReference type="EMBL" id="KAF2278936.1"/>
    </source>
</evidence>
<dbReference type="RefSeq" id="XP_033656475.1">
    <property type="nucleotide sequence ID" value="XM_033793882.1"/>
</dbReference>
<sequence>MIASNPTTVAPQHDRSDVGLGTGVWGLPAGRQDRPQHQKCPCWRYFITQGHKQIARLPGLHVIVATTLPTRLLGWSPWALTLSSRTNRHHFHIADLTGLALPPREPVTAESSEPEFPRTKILAIISTISRFRLYHPASSGFAPFSFKSRQIQHLDLWLSQQ</sequence>
<accession>A0A6A6JT59</accession>
<proteinExistence type="predicted"/>
<keyword evidence="3" id="KW-1185">Reference proteome</keyword>
<dbReference type="Proteomes" id="UP000800097">
    <property type="component" value="Unassembled WGS sequence"/>
</dbReference>
<name>A0A6A6JT59_WESOR</name>
<protein>
    <submittedName>
        <fullName evidence="2">Uncharacterized protein</fullName>
    </submittedName>
</protein>
<reference evidence="2" key="1">
    <citation type="journal article" date="2020" name="Stud. Mycol.">
        <title>101 Dothideomycetes genomes: a test case for predicting lifestyles and emergence of pathogens.</title>
        <authorList>
            <person name="Haridas S."/>
            <person name="Albert R."/>
            <person name="Binder M."/>
            <person name="Bloem J."/>
            <person name="Labutti K."/>
            <person name="Salamov A."/>
            <person name="Andreopoulos B."/>
            <person name="Baker S."/>
            <person name="Barry K."/>
            <person name="Bills G."/>
            <person name="Bluhm B."/>
            <person name="Cannon C."/>
            <person name="Castanera R."/>
            <person name="Culley D."/>
            <person name="Daum C."/>
            <person name="Ezra D."/>
            <person name="Gonzalez J."/>
            <person name="Henrissat B."/>
            <person name="Kuo A."/>
            <person name="Liang C."/>
            <person name="Lipzen A."/>
            <person name="Lutzoni F."/>
            <person name="Magnuson J."/>
            <person name="Mondo S."/>
            <person name="Nolan M."/>
            <person name="Ohm R."/>
            <person name="Pangilinan J."/>
            <person name="Park H.-J."/>
            <person name="Ramirez L."/>
            <person name="Alfaro M."/>
            <person name="Sun H."/>
            <person name="Tritt A."/>
            <person name="Yoshinaga Y."/>
            <person name="Zwiers L.-H."/>
            <person name="Turgeon B."/>
            <person name="Goodwin S."/>
            <person name="Spatafora J."/>
            <person name="Crous P."/>
            <person name="Grigoriev I."/>
        </authorList>
    </citation>
    <scope>NUCLEOTIDE SEQUENCE</scope>
    <source>
        <strain evidence="2">CBS 379.55</strain>
    </source>
</reference>
<evidence type="ECO:0000256" key="1">
    <source>
        <dbReference type="SAM" id="MobiDB-lite"/>
    </source>
</evidence>
<feature type="compositionally biased region" description="Polar residues" evidence="1">
    <location>
        <begin position="1"/>
        <end position="10"/>
    </location>
</feature>
<organism evidence="2 3">
    <name type="scientific">Westerdykella ornata</name>
    <dbReference type="NCBI Taxonomy" id="318751"/>
    <lineage>
        <taxon>Eukaryota</taxon>
        <taxon>Fungi</taxon>
        <taxon>Dikarya</taxon>
        <taxon>Ascomycota</taxon>
        <taxon>Pezizomycotina</taxon>
        <taxon>Dothideomycetes</taxon>
        <taxon>Pleosporomycetidae</taxon>
        <taxon>Pleosporales</taxon>
        <taxon>Sporormiaceae</taxon>
        <taxon>Westerdykella</taxon>
    </lineage>
</organism>